<accession>A0A081RMV3</accession>
<dbReference type="SUPFAM" id="SSF51182">
    <property type="entry name" value="RmlC-like cupins"/>
    <property type="match status" value="1"/>
</dbReference>
<dbReference type="Gene3D" id="2.60.120.10">
    <property type="entry name" value="Jelly Rolls"/>
    <property type="match status" value="1"/>
</dbReference>
<protein>
    <recommendedName>
        <fullName evidence="4">L-ectoine synthase</fullName>
        <ecNumber evidence="3">4.2.1.108</ecNumber>
    </recommendedName>
    <alternativeName>
        <fullName evidence="6">N-acetyldiaminobutyrate dehydratase</fullName>
    </alternativeName>
</protein>
<dbReference type="CDD" id="cd06978">
    <property type="entry name" value="cupin_EctC"/>
    <property type="match status" value="1"/>
</dbReference>
<dbReference type="PANTHER" id="PTHR39289">
    <property type="match status" value="1"/>
</dbReference>
<sequence>MIVRNINSLYGTDREVNSDNWSSTRLLLKDDGMGFSFHQTIVHSGTETKIWYKNHLEAVYCIEGSGEIEEEDGTKHNISPGTIYALDKHDKHTLRAFSELKMICVFNPPLLGPETHDSQGVYPLLTEFEIVSK</sequence>
<dbReference type="AlphaFoldDB" id="A0A081RMV3"/>
<reference evidence="8 9" key="1">
    <citation type="submission" date="2014-06" db="EMBL/GenBank/DDBJ databases">
        <authorList>
            <person name="Ngugi D.K."/>
            <person name="Blom J."/>
            <person name="Alam I."/>
            <person name="Rashid M."/>
            <person name="Ba Alawi W."/>
            <person name="Zhang G."/>
            <person name="Hikmawan T."/>
            <person name="Guan Y."/>
            <person name="Antunes A."/>
            <person name="Siam R."/>
            <person name="ElDorry H."/>
            <person name="Bajic V."/>
            <person name="Stingl U."/>
        </authorList>
    </citation>
    <scope>NUCLEOTIDE SEQUENCE [LARGE SCALE GENOMIC DNA]</scope>
    <source>
        <strain evidence="8">SCGC AAA799-N04</strain>
    </source>
</reference>
<dbReference type="InterPro" id="IPR011051">
    <property type="entry name" value="RmlC_Cupin_sf"/>
</dbReference>
<evidence type="ECO:0000256" key="6">
    <source>
        <dbReference type="ARBA" id="ARBA00033271"/>
    </source>
</evidence>
<dbReference type="UniPathway" id="UPA00067">
    <property type="reaction ID" value="UER00123"/>
</dbReference>
<evidence type="ECO:0000313" key="9">
    <source>
        <dbReference type="Proteomes" id="UP000028059"/>
    </source>
</evidence>
<dbReference type="HAMAP" id="MF_01255">
    <property type="entry name" value="Ectoine_synth"/>
    <property type="match status" value="1"/>
</dbReference>
<comment type="catalytic activity">
    <reaction evidence="7">
        <text>(2S)-4-acetamido-2-aminobutanoate = L-ectoine + H2O</text>
        <dbReference type="Rhea" id="RHEA:17281"/>
        <dbReference type="ChEBI" id="CHEBI:15377"/>
        <dbReference type="ChEBI" id="CHEBI:58515"/>
        <dbReference type="ChEBI" id="CHEBI:58929"/>
        <dbReference type="EC" id="4.2.1.108"/>
    </reaction>
</comment>
<evidence type="ECO:0000256" key="5">
    <source>
        <dbReference type="ARBA" id="ARBA00023239"/>
    </source>
</evidence>
<dbReference type="EMBL" id="JOKN01000016">
    <property type="protein sequence ID" value="KEQ56526.1"/>
    <property type="molecule type" value="Genomic_DNA"/>
</dbReference>
<keyword evidence="9" id="KW-1185">Reference proteome</keyword>
<dbReference type="InterPro" id="IPR014710">
    <property type="entry name" value="RmlC-like_jellyroll"/>
</dbReference>
<dbReference type="NCBIfam" id="NF009806">
    <property type="entry name" value="PRK13290.1"/>
    <property type="match status" value="1"/>
</dbReference>
<evidence type="ECO:0000256" key="2">
    <source>
        <dbReference type="ARBA" id="ARBA00009637"/>
    </source>
</evidence>
<evidence type="ECO:0000256" key="3">
    <source>
        <dbReference type="ARBA" id="ARBA00013192"/>
    </source>
</evidence>
<comment type="caution">
    <text evidence="8">The sequence shown here is derived from an EMBL/GenBank/DDBJ whole genome shotgun (WGS) entry which is preliminary data.</text>
</comment>
<dbReference type="GO" id="GO:0019491">
    <property type="term" value="P:ectoine biosynthetic process"/>
    <property type="evidence" value="ECO:0007669"/>
    <property type="project" value="UniProtKB-UniPathway"/>
</dbReference>
<dbReference type="Proteomes" id="UP000028059">
    <property type="component" value="Unassembled WGS sequence"/>
</dbReference>
<gene>
    <name evidence="8" type="primary">ectC</name>
    <name evidence="8" type="ORF">AAA799N04_01018</name>
</gene>
<dbReference type="EC" id="4.2.1.108" evidence="3"/>
<dbReference type="InterPro" id="IPR010462">
    <property type="entry name" value="Ectoine_synth"/>
</dbReference>
<keyword evidence="5 8" id="KW-0456">Lyase</keyword>
<dbReference type="Pfam" id="PF06339">
    <property type="entry name" value="Ectoine_synth"/>
    <property type="match status" value="1"/>
</dbReference>
<evidence type="ECO:0000313" key="8">
    <source>
        <dbReference type="EMBL" id="KEQ56526.1"/>
    </source>
</evidence>
<dbReference type="GO" id="GO:0033990">
    <property type="term" value="F:ectoine synthase activity"/>
    <property type="evidence" value="ECO:0007669"/>
    <property type="project" value="UniProtKB-EC"/>
</dbReference>
<comment type="similarity">
    <text evidence="2">Belongs to the ectoine synthase family.</text>
</comment>
<organism evidence="8 9">
    <name type="scientific">Marine Group I thaumarchaeote SCGC AAA799-N04</name>
    <dbReference type="NCBI Taxonomy" id="1502293"/>
    <lineage>
        <taxon>Archaea</taxon>
        <taxon>Nitrososphaerota</taxon>
        <taxon>Marine Group I</taxon>
    </lineage>
</organism>
<evidence type="ECO:0000256" key="7">
    <source>
        <dbReference type="ARBA" id="ARBA00048714"/>
    </source>
</evidence>
<name>A0A081RMV3_9ARCH</name>
<comment type="pathway">
    <text evidence="1">Amine and polyamine biosynthesis; ectoine biosynthesis; L-ectoine from L-aspartate 4-semialdehyde: step 3/3.</text>
</comment>
<evidence type="ECO:0000256" key="1">
    <source>
        <dbReference type="ARBA" id="ARBA00005181"/>
    </source>
</evidence>
<evidence type="ECO:0000256" key="4">
    <source>
        <dbReference type="ARBA" id="ARBA00019707"/>
    </source>
</evidence>
<proteinExistence type="inferred from homology"/>
<dbReference type="PANTHER" id="PTHR39289:SF1">
    <property type="entry name" value="L-ECTOINE SYNTHASE"/>
    <property type="match status" value="1"/>
</dbReference>
<dbReference type="PATRIC" id="fig|1502293.3.peg.946"/>